<accession>A0A4S3KTC5</accession>
<organism evidence="1 2">
    <name type="scientific">Metallibacterium scheffleri</name>
    <dbReference type="NCBI Taxonomy" id="993689"/>
    <lineage>
        <taxon>Bacteria</taxon>
        <taxon>Pseudomonadati</taxon>
        <taxon>Pseudomonadota</taxon>
        <taxon>Gammaproteobacteria</taxon>
        <taxon>Lysobacterales</taxon>
        <taxon>Rhodanobacteraceae</taxon>
        <taxon>Metallibacterium</taxon>
    </lineage>
</organism>
<evidence type="ECO:0000313" key="1">
    <source>
        <dbReference type="EMBL" id="THD12266.1"/>
    </source>
</evidence>
<comment type="caution">
    <text evidence="1">The sequence shown here is derived from an EMBL/GenBank/DDBJ whole genome shotgun (WGS) entry which is preliminary data.</text>
</comment>
<dbReference type="AlphaFoldDB" id="A0A4S3KTC5"/>
<dbReference type="Proteomes" id="UP000307749">
    <property type="component" value="Unassembled WGS sequence"/>
</dbReference>
<sequence>MTLVREPGDRVHLKYYFHCLQRYQDLAVMMAVSGTLHELFHAAFQWRGMTASEQAASGAEMCLRQQLQVSPLRGADFTYFLEKTNANLRLLLGKPDDAVLDARALCRSWQHSMHALEQPAAP</sequence>
<protein>
    <submittedName>
        <fullName evidence="1">Uncharacterized protein</fullName>
    </submittedName>
</protein>
<proteinExistence type="predicted"/>
<evidence type="ECO:0000313" key="2">
    <source>
        <dbReference type="Proteomes" id="UP000307749"/>
    </source>
</evidence>
<dbReference type="EMBL" id="MWQO01000001">
    <property type="protein sequence ID" value="THD12266.1"/>
    <property type="molecule type" value="Genomic_DNA"/>
</dbReference>
<reference evidence="1 2" key="1">
    <citation type="submission" date="2017-02" db="EMBL/GenBank/DDBJ databases">
        <title>Whole genome sequencing of Metallibacterium scheffleri DSM 24874 (T).</title>
        <authorList>
            <person name="Kumar S."/>
            <person name="Patil P."/>
            <person name="Patil P.B."/>
        </authorList>
    </citation>
    <scope>NUCLEOTIDE SEQUENCE [LARGE SCALE GENOMIC DNA]</scope>
    <source>
        <strain evidence="1 2">DSM 24874</strain>
    </source>
</reference>
<dbReference type="RefSeq" id="WP_081128449.1">
    <property type="nucleotide sequence ID" value="NZ_DAHXOC010000038.1"/>
</dbReference>
<gene>
    <name evidence="1" type="ORF">B1806_00050</name>
</gene>
<keyword evidence="2" id="KW-1185">Reference proteome</keyword>
<name>A0A4S3KTC5_9GAMM</name>